<feature type="compositionally biased region" description="Acidic residues" evidence="1">
    <location>
        <begin position="630"/>
        <end position="646"/>
    </location>
</feature>
<dbReference type="Proteomes" id="UP001271007">
    <property type="component" value="Unassembled WGS sequence"/>
</dbReference>
<sequence length="689" mass="77502">MVAFHSRPACTASFLLGLCFSCRTQAESLGLAQDIAPRAAKPNGTGHGEDKSASGGGSFFKYVTRPDIGAPRWNIKILDEDALAPGYWFLAPYANLGQVSYPLWNGPHIYDQTGELIWSGAPMFDHRNTHDFKTAMVNDQLMMTLVKTDDIHEGGVILDNTYNIHERVDMRGSLADANMHDFTVRDNGHRALFMTQKTGEDYQVDIGDYSGPCNVGWQGFRELNMDTRINVFKWNALGHIPLNESTKLEASFEEMCTDPHDGWDILHFNAVDKFTDGDYLISARHTDTVYKISHKDGKIVWKLGGRNSDFEFPDFRTKFTRQHHVRFHSQNETHQLITLMNNAAGHGHSKYEKPSSDSSWGLYLALNIETMKVDLVARFQHPLGEFTTSRGSVSILPNENVFVGWTYRSVHSEHAPDGRLLMYAEAKHEAANTYRAYKLPWVGKPSAPPVVHSAAMDFGDQGMSTMVYVSWNGDTETKSWNLLHTAPSGDETELIATSFRQGFETVLSWRGYAKYVRLVALDADGKEIGKSNIIKTIPPRQLETLSVADEAKWLADHSLTAVSDTVADSLILKKLGWFGYPIVAFTLGFMCCAISVAAGYFLFQARARSKMQWVKWWQHPMPGYKSVPGSDDEEKDQWDLDEDEGHELEQSKHRIVVTRPSNEMSRHDADLPGRRLPFVRQVTGPLVGQ</sequence>
<reference evidence="4" key="1">
    <citation type="submission" date="2023-04" db="EMBL/GenBank/DDBJ databases">
        <title>Black Yeasts Isolated from many extreme environments.</title>
        <authorList>
            <person name="Coleine C."/>
            <person name="Stajich J.E."/>
            <person name="Selbmann L."/>
        </authorList>
    </citation>
    <scope>NUCLEOTIDE SEQUENCE</scope>
    <source>
        <strain evidence="4">CCFEE 5312</strain>
    </source>
</reference>
<keyword evidence="3" id="KW-0732">Signal</keyword>
<evidence type="ECO:0000313" key="5">
    <source>
        <dbReference type="Proteomes" id="UP001271007"/>
    </source>
</evidence>
<feature type="signal peptide" evidence="3">
    <location>
        <begin position="1"/>
        <end position="26"/>
    </location>
</feature>
<evidence type="ECO:0000313" key="4">
    <source>
        <dbReference type="EMBL" id="KAK3053181.1"/>
    </source>
</evidence>
<evidence type="ECO:0000256" key="1">
    <source>
        <dbReference type="SAM" id="MobiDB-lite"/>
    </source>
</evidence>
<comment type="caution">
    <text evidence="4">The sequence shown here is derived from an EMBL/GenBank/DDBJ whole genome shotgun (WGS) entry which is preliminary data.</text>
</comment>
<proteinExistence type="predicted"/>
<evidence type="ECO:0000256" key="3">
    <source>
        <dbReference type="SAM" id="SignalP"/>
    </source>
</evidence>
<dbReference type="PANTHER" id="PTHR35340">
    <property type="entry name" value="PQQ ENZYME REPEAT PROTEIN-RELATED"/>
    <property type="match status" value="1"/>
</dbReference>
<keyword evidence="5" id="KW-1185">Reference proteome</keyword>
<dbReference type="PANTHER" id="PTHR35340:SF8">
    <property type="entry name" value="ASST-DOMAIN-CONTAINING PROTEIN"/>
    <property type="match status" value="1"/>
</dbReference>
<gene>
    <name evidence="4" type="ORF">LTR09_005807</name>
</gene>
<keyword evidence="2" id="KW-1133">Transmembrane helix</keyword>
<evidence type="ECO:0008006" key="6">
    <source>
        <dbReference type="Google" id="ProtNLM"/>
    </source>
</evidence>
<feature type="transmembrane region" description="Helical" evidence="2">
    <location>
        <begin position="577"/>
        <end position="603"/>
    </location>
</feature>
<accession>A0AAJ0GDM5</accession>
<dbReference type="EMBL" id="JAWDJX010000017">
    <property type="protein sequence ID" value="KAK3053181.1"/>
    <property type="molecule type" value="Genomic_DNA"/>
</dbReference>
<dbReference type="Pfam" id="PF14269">
    <property type="entry name" value="Arylsulfotran_2"/>
    <property type="match status" value="1"/>
</dbReference>
<feature type="region of interest" description="Disordered" evidence="1">
    <location>
        <begin position="625"/>
        <end position="651"/>
    </location>
</feature>
<name>A0AAJ0GDM5_9PEZI</name>
<dbReference type="AlphaFoldDB" id="A0AAJ0GDM5"/>
<protein>
    <recommendedName>
        <fullName evidence="6">ASST-domain-containing protein</fullName>
    </recommendedName>
</protein>
<keyword evidence="2" id="KW-0812">Transmembrane</keyword>
<evidence type="ECO:0000256" key="2">
    <source>
        <dbReference type="SAM" id="Phobius"/>
    </source>
</evidence>
<feature type="chain" id="PRO_5042599207" description="ASST-domain-containing protein" evidence="3">
    <location>
        <begin position="27"/>
        <end position="689"/>
    </location>
</feature>
<keyword evidence="2" id="KW-0472">Membrane</keyword>
<organism evidence="4 5">
    <name type="scientific">Extremus antarcticus</name>
    <dbReference type="NCBI Taxonomy" id="702011"/>
    <lineage>
        <taxon>Eukaryota</taxon>
        <taxon>Fungi</taxon>
        <taxon>Dikarya</taxon>
        <taxon>Ascomycota</taxon>
        <taxon>Pezizomycotina</taxon>
        <taxon>Dothideomycetes</taxon>
        <taxon>Dothideomycetidae</taxon>
        <taxon>Mycosphaerellales</taxon>
        <taxon>Extremaceae</taxon>
        <taxon>Extremus</taxon>
    </lineage>
</organism>
<dbReference type="InterPro" id="IPR039535">
    <property type="entry name" value="ASST-like"/>
</dbReference>
<dbReference type="InterPro" id="IPR053143">
    <property type="entry name" value="Arylsulfate_ST"/>
</dbReference>